<evidence type="ECO:0000256" key="1">
    <source>
        <dbReference type="SAM" id="Coils"/>
    </source>
</evidence>
<organism evidence="2 3">
    <name type="scientific">Giardia intestinalis (strain P15)</name>
    <name type="common">Giardia lamblia</name>
    <dbReference type="NCBI Taxonomy" id="658858"/>
    <lineage>
        <taxon>Eukaryota</taxon>
        <taxon>Metamonada</taxon>
        <taxon>Diplomonadida</taxon>
        <taxon>Hexamitidae</taxon>
        <taxon>Giardiinae</taxon>
        <taxon>Giardia</taxon>
    </lineage>
</organism>
<proteinExistence type="predicted"/>
<comment type="caution">
    <text evidence="2">The sequence shown here is derived from an EMBL/GenBank/DDBJ whole genome shotgun (WGS) entry which is preliminary data.</text>
</comment>
<keyword evidence="1" id="KW-0175">Coiled coil</keyword>
<accession>E1F2A8</accession>
<reference evidence="2 3" key="1">
    <citation type="journal article" date="2010" name="BMC Genomics">
        <title>Genome analysis and comparative genomics of a Giardia intestinalis assemblage E isolate.</title>
        <authorList>
            <person name="Jerlstrom-Hultqvist J."/>
            <person name="Franzen O."/>
            <person name="Ankarklev J."/>
            <person name="Xu F."/>
            <person name="Nohynkova E."/>
            <person name="Andersson J.O."/>
            <person name="Svard S.G."/>
            <person name="Andersson B."/>
        </authorList>
    </citation>
    <scope>NUCLEOTIDE SEQUENCE [LARGE SCALE GENOMIC DNA]</scope>
    <source>
        <strain evidence="2 3">P15</strain>
    </source>
</reference>
<name>E1F2A8_GIAIA</name>
<feature type="coiled-coil region" evidence="1">
    <location>
        <begin position="296"/>
        <end position="337"/>
    </location>
</feature>
<evidence type="ECO:0008006" key="4">
    <source>
        <dbReference type="Google" id="ProtNLM"/>
    </source>
</evidence>
<dbReference type="Proteomes" id="UP000008974">
    <property type="component" value="Unassembled WGS sequence"/>
</dbReference>
<gene>
    <name evidence="2" type="ORF">GLP15_1837</name>
</gene>
<dbReference type="VEuPathDB" id="GiardiaDB:GLP15_1837"/>
<evidence type="ECO:0000313" key="3">
    <source>
        <dbReference type="Proteomes" id="UP000008974"/>
    </source>
</evidence>
<feature type="coiled-coil region" evidence="1">
    <location>
        <begin position="502"/>
        <end position="560"/>
    </location>
</feature>
<dbReference type="AlphaFoldDB" id="E1F2A8"/>
<dbReference type="STRING" id="658858.E1F2A8"/>
<evidence type="ECO:0000313" key="2">
    <source>
        <dbReference type="EMBL" id="EFO63368.1"/>
    </source>
</evidence>
<feature type="coiled-coil region" evidence="1">
    <location>
        <begin position="408"/>
        <end position="459"/>
    </location>
</feature>
<dbReference type="EMBL" id="ACVC01000133">
    <property type="protein sequence ID" value="EFO63368.1"/>
    <property type="molecule type" value="Genomic_DNA"/>
</dbReference>
<dbReference type="OMA" id="CKNEQIR"/>
<dbReference type="OrthoDB" id="10259195at2759"/>
<protein>
    <recommendedName>
        <fullName evidence="4">Coiled-coil protein</fullName>
    </recommendedName>
</protein>
<sequence>MNELLHTEVDVANKSSMTLTLSTDDNIEESTSEHSFPGSACSVENLLLRGSKNNKLDSDDLSLSHLEGHTLNSGGKTSVIHSSVVSNNSINNSVGERSGTELNGAPTIFSNIEVIEEIHRKAQSTLLKCLQRENSFLRVATSQHQELHGYKSHSGAQVSMPNEAIFSADYSEFKTPSQASMTKSVMLAALQEELETLSASANMYRQKAIRAEEQRRLAVADLNKETGKLKMLEQVVLDKDAEIHRLLAENLEASKLISATSKGIQKSPSVSASAISVSSLNSTSLDKQLEAVTRYSSKIEDQLRNTETELKLYKDSIEEKDRKILELSALVQQKTAEVDGVKEQLLSTEDLLRDQKETTTNYKNLFRDKSRALEKTTLLLNSKTNELDVARCLASEIQRDTNSIAATLTSKDQQIAELEAQLSKASRDSKALKLLQLTLASQERQLKTNDESISNLEAQVLAKNNLIRTLTSTVDARDASIKDLEQRLLTMHSSATSSSLAIVSAEKQSLEYKQHVDKLMEEIKTYKEELQKQQEENALLKRQLNEIDQLEEQHLKQASQLIVSYKKKEDDLATVLQALTDFEKKYAEVVLLAAERDAEVQRLKQLVLEKDSEIVELVAKNGLTQLEASRLQTEITTLAGAAEEARRCNTIYELFCECVSRISRVLSVSQSVEAFLSSKPFQDEVEDPCSGASLALAPINELLTNIVAFVQRIQKDFVQFSSTTNVKSIARIDACISTITDTSVPQTYPIHCPTEERSVQSTVPNIPCIKDNNELERLLCVIGEKDRELVSLRNMIICKNEQIRRLLEDTEY</sequence>
<feature type="coiled-coil region" evidence="1">
    <location>
        <begin position="187"/>
        <end position="214"/>
    </location>
</feature>